<evidence type="ECO:0000256" key="1">
    <source>
        <dbReference type="SAM" id="MobiDB-lite"/>
    </source>
</evidence>
<feature type="region of interest" description="Disordered" evidence="1">
    <location>
        <begin position="29"/>
        <end position="60"/>
    </location>
</feature>
<organism evidence="2">
    <name type="scientific">Anguilla anguilla</name>
    <name type="common">European freshwater eel</name>
    <name type="synonym">Muraena anguilla</name>
    <dbReference type="NCBI Taxonomy" id="7936"/>
    <lineage>
        <taxon>Eukaryota</taxon>
        <taxon>Metazoa</taxon>
        <taxon>Chordata</taxon>
        <taxon>Craniata</taxon>
        <taxon>Vertebrata</taxon>
        <taxon>Euteleostomi</taxon>
        <taxon>Actinopterygii</taxon>
        <taxon>Neopterygii</taxon>
        <taxon>Teleostei</taxon>
        <taxon>Anguilliformes</taxon>
        <taxon>Anguillidae</taxon>
        <taxon>Anguilla</taxon>
    </lineage>
</organism>
<dbReference type="EMBL" id="GBXM01038394">
    <property type="protein sequence ID" value="JAH70183.1"/>
    <property type="molecule type" value="Transcribed_RNA"/>
</dbReference>
<name>A0A0E9UYW3_ANGAN</name>
<dbReference type="AlphaFoldDB" id="A0A0E9UYW3"/>
<reference evidence="2" key="2">
    <citation type="journal article" date="2015" name="Fish Shellfish Immunol.">
        <title>Early steps in the European eel (Anguilla anguilla)-Vibrio vulnificus interaction in the gills: Role of the RtxA13 toxin.</title>
        <authorList>
            <person name="Callol A."/>
            <person name="Pajuelo D."/>
            <person name="Ebbesson L."/>
            <person name="Teles M."/>
            <person name="MacKenzie S."/>
            <person name="Amaro C."/>
        </authorList>
    </citation>
    <scope>NUCLEOTIDE SEQUENCE</scope>
</reference>
<accession>A0A0E9UYW3</accession>
<reference evidence="2" key="1">
    <citation type="submission" date="2014-11" db="EMBL/GenBank/DDBJ databases">
        <authorList>
            <person name="Amaro Gonzalez C."/>
        </authorList>
    </citation>
    <scope>NUCLEOTIDE SEQUENCE</scope>
</reference>
<sequence>MLPEGLLSSLVNLTSLTLARNCFQSYPWAAPPSSPPSTPSTWSTTASTRSPSESSPGPRC</sequence>
<feature type="compositionally biased region" description="Low complexity" evidence="1">
    <location>
        <begin position="39"/>
        <end position="52"/>
    </location>
</feature>
<proteinExistence type="predicted"/>
<feature type="compositionally biased region" description="Pro residues" evidence="1">
    <location>
        <begin position="29"/>
        <end position="38"/>
    </location>
</feature>
<evidence type="ECO:0000313" key="2">
    <source>
        <dbReference type="EMBL" id="JAH70183.1"/>
    </source>
</evidence>
<protein>
    <submittedName>
        <fullName evidence="2">Uncharacterized protein</fullName>
    </submittedName>
</protein>